<reference evidence="8 9" key="1">
    <citation type="submission" date="2016-12" db="EMBL/GenBank/DDBJ databases">
        <title>Genomic comparison of strains in the 'Actinomyces naeslundii' group.</title>
        <authorList>
            <person name="Mughal S.R."/>
            <person name="Do T."/>
            <person name="Gilbert S.C."/>
            <person name="Witherden E.A."/>
            <person name="Didelot X."/>
            <person name="Beighton D."/>
        </authorList>
    </citation>
    <scope>NUCLEOTIDE SEQUENCE [LARGE SCALE GENOMIC DNA]</scope>
    <source>
        <strain evidence="8 9">P6N</strain>
    </source>
</reference>
<dbReference type="EMBL" id="MSKL01000027">
    <property type="protein sequence ID" value="OLO47948.1"/>
    <property type="molecule type" value="Genomic_DNA"/>
</dbReference>
<dbReference type="OrthoDB" id="9813719at2"/>
<protein>
    <recommendedName>
        <fullName evidence="1">DNA (cytosine-5-)-methyltransferase</fullName>
        <ecNumber evidence="1">2.1.1.37</ecNumber>
    </recommendedName>
</protein>
<organism evidence="8 9">
    <name type="scientific">Actinomyces oris</name>
    <dbReference type="NCBI Taxonomy" id="544580"/>
    <lineage>
        <taxon>Bacteria</taxon>
        <taxon>Bacillati</taxon>
        <taxon>Actinomycetota</taxon>
        <taxon>Actinomycetes</taxon>
        <taxon>Actinomycetales</taxon>
        <taxon>Actinomycetaceae</taxon>
        <taxon>Actinomyces</taxon>
    </lineage>
</organism>
<evidence type="ECO:0000256" key="6">
    <source>
        <dbReference type="PROSITE-ProRule" id="PRU01016"/>
    </source>
</evidence>
<dbReference type="AlphaFoldDB" id="A0A1Q8VIL3"/>
<evidence type="ECO:0000256" key="3">
    <source>
        <dbReference type="ARBA" id="ARBA00022679"/>
    </source>
</evidence>
<dbReference type="Gene3D" id="3.40.50.150">
    <property type="entry name" value="Vaccinia Virus protein VP39"/>
    <property type="match status" value="1"/>
</dbReference>
<sequence length="489" mass="53577">MTTTLTDLFCGAGGSSTGAEMVPGIEVVMAANHWALAIETHQANHPNTAHDCADISQVDPRRYPTTDILWASPSCTNHSIAKGVARQRQDEARRRDLLGLLEAGKPLSDDAAMRSRATMWDVVRFAEHHLYRAIIVENVIDAADWVLFPAWRAALVALGYQMRLLSLNSMHAALSGLPAPQSRDRLYVILWRKGDKAPDVEHVIRPQAWCPKHGWIQAMQAFKNPTRKVGRYRSQYTYRCPQVSCRNHVVEPPTIPAASIIDWTDLGERIGDRSRPLAAKTLARIQTGINRYWTGSWQPPTTPTPEAWNTKTSSSSTEPRAPFIAELRGGGSTARPVTAPLATVTTSGNHHALITPYYGTQKGAVPTQRPLPTVTTRDRHGIAVAPKGLLMRNNGGTHGSAHLTTPTEEPARTITTAGHQSLLTGGTVNIDDVHFRMLNPHEITRAMAFPTNYIIRGNRGEKVKQAGNAVTPPTARDIITTIKEAMSAS</sequence>
<evidence type="ECO:0000313" key="8">
    <source>
        <dbReference type="EMBL" id="OLO47948.1"/>
    </source>
</evidence>
<feature type="active site" evidence="6">
    <location>
        <position position="75"/>
    </location>
</feature>
<comment type="similarity">
    <text evidence="6">Belongs to the class I-like SAM-binding methyltransferase superfamily. C5-methyltransferase family.</text>
</comment>
<dbReference type="Gene3D" id="3.90.120.10">
    <property type="entry name" value="DNA Methylase, subunit A, domain 2"/>
    <property type="match status" value="1"/>
</dbReference>
<dbReference type="GO" id="GO:0009307">
    <property type="term" value="P:DNA restriction-modification system"/>
    <property type="evidence" value="ECO:0007669"/>
    <property type="project" value="UniProtKB-KW"/>
</dbReference>
<dbReference type="Pfam" id="PF00145">
    <property type="entry name" value="DNA_methylase"/>
    <property type="match status" value="2"/>
</dbReference>
<feature type="compositionally biased region" description="Polar residues" evidence="7">
    <location>
        <begin position="307"/>
        <end position="318"/>
    </location>
</feature>
<dbReference type="InterPro" id="IPR001525">
    <property type="entry name" value="C5_MeTfrase"/>
</dbReference>
<dbReference type="GO" id="GO:0032259">
    <property type="term" value="P:methylation"/>
    <property type="evidence" value="ECO:0007669"/>
    <property type="project" value="UniProtKB-KW"/>
</dbReference>
<dbReference type="GO" id="GO:0044027">
    <property type="term" value="P:negative regulation of gene expression via chromosomal CpG island methylation"/>
    <property type="evidence" value="ECO:0007669"/>
    <property type="project" value="TreeGrafter"/>
</dbReference>
<keyword evidence="3 6" id="KW-0808">Transferase</keyword>
<dbReference type="SUPFAM" id="SSF53335">
    <property type="entry name" value="S-adenosyl-L-methionine-dependent methyltransferases"/>
    <property type="match status" value="1"/>
</dbReference>
<keyword evidence="4 6" id="KW-0949">S-adenosyl-L-methionine</keyword>
<evidence type="ECO:0000256" key="7">
    <source>
        <dbReference type="SAM" id="MobiDB-lite"/>
    </source>
</evidence>
<evidence type="ECO:0000256" key="1">
    <source>
        <dbReference type="ARBA" id="ARBA00011975"/>
    </source>
</evidence>
<name>A0A1Q8VIL3_9ACTO</name>
<dbReference type="PANTHER" id="PTHR10629:SF52">
    <property type="entry name" value="DNA (CYTOSINE-5)-METHYLTRANSFERASE 1"/>
    <property type="match status" value="1"/>
</dbReference>
<evidence type="ECO:0000256" key="5">
    <source>
        <dbReference type="ARBA" id="ARBA00022747"/>
    </source>
</evidence>
<dbReference type="InterPro" id="IPR050390">
    <property type="entry name" value="C5-Methyltransferase"/>
</dbReference>
<keyword evidence="5" id="KW-0680">Restriction system</keyword>
<gene>
    <name evidence="8" type="ORF">BKH28_10810</name>
</gene>
<accession>A0A1Q8VIL3</accession>
<keyword evidence="2 6" id="KW-0489">Methyltransferase</keyword>
<dbReference type="InterPro" id="IPR029063">
    <property type="entry name" value="SAM-dependent_MTases_sf"/>
</dbReference>
<dbReference type="InterPro" id="IPR031303">
    <property type="entry name" value="C5_meth_CS"/>
</dbReference>
<feature type="region of interest" description="Disordered" evidence="7">
    <location>
        <begin position="294"/>
        <end position="320"/>
    </location>
</feature>
<dbReference type="EC" id="2.1.1.37" evidence="1"/>
<evidence type="ECO:0000313" key="9">
    <source>
        <dbReference type="Proteomes" id="UP000186394"/>
    </source>
</evidence>
<dbReference type="PANTHER" id="PTHR10629">
    <property type="entry name" value="CYTOSINE-SPECIFIC METHYLTRANSFERASE"/>
    <property type="match status" value="1"/>
</dbReference>
<dbReference type="RefSeq" id="WP_075418806.1">
    <property type="nucleotide sequence ID" value="NZ_MSKL01000027.1"/>
</dbReference>
<dbReference type="GO" id="GO:0003677">
    <property type="term" value="F:DNA binding"/>
    <property type="evidence" value="ECO:0007669"/>
    <property type="project" value="TreeGrafter"/>
</dbReference>
<evidence type="ECO:0000256" key="4">
    <source>
        <dbReference type="ARBA" id="ARBA00022691"/>
    </source>
</evidence>
<evidence type="ECO:0000256" key="2">
    <source>
        <dbReference type="ARBA" id="ARBA00022603"/>
    </source>
</evidence>
<dbReference type="PROSITE" id="PS00095">
    <property type="entry name" value="C5_MTASE_2"/>
    <property type="match status" value="1"/>
</dbReference>
<dbReference type="Proteomes" id="UP000186394">
    <property type="component" value="Unassembled WGS sequence"/>
</dbReference>
<dbReference type="GO" id="GO:0003886">
    <property type="term" value="F:DNA (cytosine-5-)-methyltransferase activity"/>
    <property type="evidence" value="ECO:0007669"/>
    <property type="project" value="UniProtKB-EC"/>
</dbReference>
<proteinExistence type="inferred from homology"/>
<comment type="caution">
    <text evidence="8">The sequence shown here is derived from an EMBL/GenBank/DDBJ whole genome shotgun (WGS) entry which is preliminary data.</text>
</comment>
<dbReference type="PROSITE" id="PS51679">
    <property type="entry name" value="SAM_MT_C5"/>
    <property type="match status" value="1"/>
</dbReference>